<evidence type="ECO:0000259" key="1">
    <source>
        <dbReference type="Pfam" id="PF08241"/>
    </source>
</evidence>
<reference evidence="2" key="1">
    <citation type="submission" date="2020-11" db="EMBL/GenBank/DDBJ databases">
        <title>Isolation and identification of active actinomycetes.</title>
        <authorList>
            <person name="Sun X."/>
        </authorList>
    </citation>
    <scope>NUCLEOTIDE SEQUENCE</scope>
    <source>
        <strain evidence="2">NEAU-A11</strain>
    </source>
</reference>
<dbReference type="InterPro" id="IPR013216">
    <property type="entry name" value="Methyltransf_11"/>
</dbReference>
<dbReference type="SUPFAM" id="SSF53335">
    <property type="entry name" value="S-adenosyl-L-methionine-dependent methyltransferases"/>
    <property type="match status" value="1"/>
</dbReference>
<evidence type="ECO:0000313" key="2">
    <source>
        <dbReference type="EMBL" id="MBG0566524.1"/>
    </source>
</evidence>
<dbReference type="RefSeq" id="WP_196418301.1">
    <property type="nucleotide sequence ID" value="NZ_JADQTO010000021.1"/>
</dbReference>
<keyword evidence="3" id="KW-1185">Reference proteome</keyword>
<dbReference type="GO" id="GO:0032259">
    <property type="term" value="P:methylation"/>
    <property type="evidence" value="ECO:0007669"/>
    <property type="project" value="UniProtKB-KW"/>
</dbReference>
<dbReference type="Pfam" id="PF08241">
    <property type="entry name" value="Methyltransf_11"/>
    <property type="match status" value="1"/>
</dbReference>
<sequence length="255" mass="28322">MLDSRDELAVNRDLWTIVNAQFTDARAHEAWAAEDFSWGLFGNPESQLRVLGDVDGLDVVELGCGTAYVSAWLARLGARPVGVDLTPAQLDTARRCQEEFGLSFPLIEADAEDVPLPDGSFDLAVSEYGACVWCDPERWIPEAARLLRPGGRLVFLTNSVQAMLCVPEEGGHAGERLLRPQKGTSRRQWPGGGFEFHPSHGEWIRVLRASGFVVEALHELYAPDDAETHEYYDIATAEWAGKWPVEDLWTARLSE</sequence>
<dbReference type="PANTHER" id="PTHR43591:SF24">
    <property type="entry name" value="2-METHOXY-6-POLYPRENYL-1,4-BENZOQUINOL METHYLASE, MITOCHONDRIAL"/>
    <property type="match status" value="1"/>
</dbReference>
<proteinExistence type="predicted"/>
<keyword evidence="2" id="KW-0808">Transferase</keyword>
<name>A0A931CD94_9ACTN</name>
<accession>A0A931CD94</accession>
<evidence type="ECO:0000313" key="3">
    <source>
        <dbReference type="Proteomes" id="UP000598146"/>
    </source>
</evidence>
<organism evidence="2 3">
    <name type="scientific">Actinoplanes aureus</name>
    <dbReference type="NCBI Taxonomy" id="2792083"/>
    <lineage>
        <taxon>Bacteria</taxon>
        <taxon>Bacillati</taxon>
        <taxon>Actinomycetota</taxon>
        <taxon>Actinomycetes</taxon>
        <taxon>Micromonosporales</taxon>
        <taxon>Micromonosporaceae</taxon>
        <taxon>Actinoplanes</taxon>
    </lineage>
</organism>
<dbReference type="AlphaFoldDB" id="A0A931CD94"/>
<dbReference type="EMBL" id="JADQTO010000021">
    <property type="protein sequence ID" value="MBG0566524.1"/>
    <property type="molecule type" value="Genomic_DNA"/>
</dbReference>
<dbReference type="InterPro" id="IPR029063">
    <property type="entry name" value="SAM-dependent_MTases_sf"/>
</dbReference>
<dbReference type="CDD" id="cd02440">
    <property type="entry name" value="AdoMet_MTases"/>
    <property type="match status" value="1"/>
</dbReference>
<dbReference type="Proteomes" id="UP000598146">
    <property type="component" value="Unassembled WGS sequence"/>
</dbReference>
<dbReference type="PANTHER" id="PTHR43591">
    <property type="entry name" value="METHYLTRANSFERASE"/>
    <property type="match status" value="1"/>
</dbReference>
<dbReference type="GO" id="GO:0008757">
    <property type="term" value="F:S-adenosylmethionine-dependent methyltransferase activity"/>
    <property type="evidence" value="ECO:0007669"/>
    <property type="project" value="InterPro"/>
</dbReference>
<protein>
    <submittedName>
        <fullName evidence="2">Methyltransferase domain-containing protein</fullName>
    </submittedName>
</protein>
<comment type="caution">
    <text evidence="2">The sequence shown here is derived from an EMBL/GenBank/DDBJ whole genome shotgun (WGS) entry which is preliminary data.</text>
</comment>
<dbReference type="Gene3D" id="3.40.50.150">
    <property type="entry name" value="Vaccinia Virus protein VP39"/>
    <property type="match status" value="1"/>
</dbReference>
<gene>
    <name evidence="2" type="ORF">I4J89_34275</name>
</gene>
<keyword evidence="2" id="KW-0489">Methyltransferase</keyword>
<feature type="domain" description="Methyltransferase type 11" evidence="1">
    <location>
        <begin position="61"/>
        <end position="155"/>
    </location>
</feature>